<dbReference type="Proteomes" id="UP000829420">
    <property type="component" value="Plasmid pW1-b"/>
</dbReference>
<keyword evidence="1" id="KW-0614">Plasmid</keyword>
<keyword evidence="2" id="KW-1185">Reference proteome</keyword>
<accession>A0ACD3YDG0</accession>
<gene>
    <name evidence="1" type="ORF">MNY70_18230</name>
</gene>
<geneLocation type="plasmid" evidence="1 2">
    <name>pW1-b</name>
</geneLocation>
<name>A0ACD3YDG0_9GAMM</name>
<evidence type="ECO:0000313" key="2">
    <source>
        <dbReference type="Proteomes" id="UP000829420"/>
    </source>
</evidence>
<evidence type="ECO:0000313" key="1">
    <source>
        <dbReference type="EMBL" id="UNH41010.1"/>
    </source>
</evidence>
<organism evidence="1 2">
    <name type="scientific">Moellerella wisconsensis</name>
    <dbReference type="NCBI Taxonomy" id="158849"/>
    <lineage>
        <taxon>Bacteria</taxon>
        <taxon>Pseudomonadati</taxon>
        <taxon>Pseudomonadota</taxon>
        <taxon>Gammaproteobacteria</taxon>
        <taxon>Enterobacterales</taxon>
        <taxon>Morganellaceae</taxon>
        <taxon>Moellerella</taxon>
    </lineage>
</organism>
<reference evidence="1" key="1">
    <citation type="submission" date="2022-03" db="EMBL/GenBank/DDBJ databases">
        <title>ESBL-producing Moellerella wisconsensis and Escherichia marmotae isolated from wild game meat.</title>
        <authorList>
            <person name="Biggel M."/>
        </authorList>
    </citation>
    <scope>NUCLEOTIDE SEQUENCE</scope>
    <source>
        <strain evidence="1">W1</strain>
    </source>
</reference>
<protein>
    <submittedName>
        <fullName evidence="1">Phage tail protein</fullName>
    </submittedName>
</protein>
<dbReference type="EMBL" id="CP093257">
    <property type="protein sequence ID" value="UNH41010.1"/>
    <property type="molecule type" value="Genomic_DNA"/>
</dbReference>
<proteinExistence type="predicted"/>
<sequence>MERKTFKWHPKFESRKNFKTNVDKQVFDDGYEQRYSSGFNWRKLEWSLVFEGSYALIDEIDNFLFEHGGKKSFKWVSPDKKSYIIVCDEFNVVKNQGTKILTASFRQVFE</sequence>